<dbReference type="AlphaFoldDB" id="A0A2K1XD19"/>
<organism evidence="1 2">
    <name type="scientific">Populus trichocarpa</name>
    <name type="common">Western balsam poplar</name>
    <name type="synonym">Populus balsamifera subsp. trichocarpa</name>
    <dbReference type="NCBI Taxonomy" id="3694"/>
    <lineage>
        <taxon>Eukaryota</taxon>
        <taxon>Viridiplantae</taxon>
        <taxon>Streptophyta</taxon>
        <taxon>Embryophyta</taxon>
        <taxon>Tracheophyta</taxon>
        <taxon>Spermatophyta</taxon>
        <taxon>Magnoliopsida</taxon>
        <taxon>eudicotyledons</taxon>
        <taxon>Gunneridae</taxon>
        <taxon>Pentapetalae</taxon>
        <taxon>rosids</taxon>
        <taxon>fabids</taxon>
        <taxon>Malpighiales</taxon>
        <taxon>Salicaceae</taxon>
        <taxon>Saliceae</taxon>
        <taxon>Populus</taxon>
    </lineage>
</organism>
<name>A0A2K1XD19_POPTR</name>
<dbReference type="Proteomes" id="UP000006729">
    <property type="component" value="Chromosome 16"/>
</dbReference>
<proteinExistence type="predicted"/>
<accession>A0A2K1XD19</accession>
<gene>
    <name evidence="1" type="ORF">POPTR_016G089100</name>
</gene>
<reference evidence="1 2" key="1">
    <citation type="journal article" date="2006" name="Science">
        <title>The genome of black cottonwood, Populus trichocarpa (Torr. &amp; Gray).</title>
        <authorList>
            <person name="Tuskan G.A."/>
            <person name="Difazio S."/>
            <person name="Jansson S."/>
            <person name="Bohlmann J."/>
            <person name="Grigoriev I."/>
            <person name="Hellsten U."/>
            <person name="Putnam N."/>
            <person name="Ralph S."/>
            <person name="Rombauts S."/>
            <person name="Salamov A."/>
            <person name="Schein J."/>
            <person name="Sterck L."/>
            <person name="Aerts A."/>
            <person name="Bhalerao R.R."/>
            <person name="Bhalerao R.P."/>
            <person name="Blaudez D."/>
            <person name="Boerjan W."/>
            <person name="Brun A."/>
            <person name="Brunner A."/>
            <person name="Busov V."/>
            <person name="Campbell M."/>
            <person name="Carlson J."/>
            <person name="Chalot M."/>
            <person name="Chapman J."/>
            <person name="Chen G.L."/>
            <person name="Cooper D."/>
            <person name="Coutinho P.M."/>
            <person name="Couturier J."/>
            <person name="Covert S."/>
            <person name="Cronk Q."/>
            <person name="Cunningham R."/>
            <person name="Davis J."/>
            <person name="Degroeve S."/>
            <person name="Dejardin A."/>
            <person name="Depamphilis C."/>
            <person name="Detter J."/>
            <person name="Dirks B."/>
            <person name="Dubchak I."/>
            <person name="Duplessis S."/>
            <person name="Ehlting J."/>
            <person name="Ellis B."/>
            <person name="Gendler K."/>
            <person name="Goodstein D."/>
            <person name="Gribskov M."/>
            <person name="Grimwood J."/>
            <person name="Groover A."/>
            <person name="Gunter L."/>
            <person name="Hamberger B."/>
            <person name="Heinze B."/>
            <person name="Helariutta Y."/>
            <person name="Henrissat B."/>
            <person name="Holligan D."/>
            <person name="Holt R."/>
            <person name="Huang W."/>
            <person name="Islam-Faridi N."/>
            <person name="Jones S."/>
            <person name="Jones-Rhoades M."/>
            <person name="Jorgensen R."/>
            <person name="Joshi C."/>
            <person name="Kangasjarvi J."/>
            <person name="Karlsson J."/>
            <person name="Kelleher C."/>
            <person name="Kirkpatrick R."/>
            <person name="Kirst M."/>
            <person name="Kohler A."/>
            <person name="Kalluri U."/>
            <person name="Larimer F."/>
            <person name="Leebens-Mack J."/>
            <person name="Leple J.C."/>
            <person name="Locascio P."/>
            <person name="Lou Y."/>
            <person name="Lucas S."/>
            <person name="Martin F."/>
            <person name="Montanini B."/>
            <person name="Napoli C."/>
            <person name="Nelson D.R."/>
            <person name="Nelson C."/>
            <person name="Nieminen K."/>
            <person name="Nilsson O."/>
            <person name="Pereda V."/>
            <person name="Peter G."/>
            <person name="Philippe R."/>
            <person name="Pilate G."/>
            <person name="Poliakov A."/>
            <person name="Razumovskaya J."/>
            <person name="Richardson P."/>
            <person name="Rinaldi C."/>
            <person name="Ritland K."/>
            <person name="Rouze P."/>
            <person name="Ryaboy D."/>
            <person name="Schmutz J."/>
            <person name="Schrader J."/>
            <person name="Segerman B."/>
            <person name="Shin H."/>
            <person name="Siddiqui A."/>
            <person name="Sterky F."/>
            <person name="Terry A."/>
            <person name="Tsai C.J."/>
            <person name="Uberbacher E."/>
            <person name="Unneberg P."/>
            <person name="Vahala J."/>
            <person name="Wall K."/>
            <person name="Wessler S."/>
            <person name="Yang G."/>
            <person name="Yin T."/>
            <person name="Douglas C."/>
            <person name="Marra M."/>
            <person name="Sandberg G."/>
            <person name="Van de Peer Y."/>
            <person name="Rokhsar D."/>
        </authorList>
    </citation>
    <scope>NUCLEOTIDE SEQUENCE [LARGE SCALE GENOMIC DNA]</scope>
    <source>
        <strain evidence="2">cv. Nisqually</strain>
    </source>
</reference>
<protein>
    <submittedName>
        <fullName evidence="1">Uncharacterized protein</fullName>
    </submittedName>
</protein>
<dbReference type="InParanoid" id="A0A2K1XD19"/>
<dbReference type="EMBL" id="CM009305">
    <property type="protein sequence ID" value="PNS98653.1"/>
    <property type="molecule type" value="Genomic_DNA"/>
</dbReference>
<sequence length="89" mass="11197">MRVSLKVYHRRFKEIEREIHEVERNKRVLGGARERWFLKWDLSSGLEQNGLRIIQCQVDRKAVMFNQFWKMLYWNERSLEWGRWHHLRV</sequence>
<keyword evidence="2" id="KW-1185">Reference proteome</keyword>
<evidence type="ECO:0000313" key="1">
    <source>
        <dbReference type="EMBL" id="PNS98653.1"/>
    </source>
</evidence>
<evidence type="ECO:0000313" key="2">
    <source>
        <dbReference type="Proteomes" id="UP000006729"/>
    </source>
</evidence>